<name>A0AAU0MI92_9MICO</name>
<organism evidence="1 2">
    <name type="scientific">Microbacterium limosum</name>
    <dbReference type="NCBI Taxonomy" id="3079935"/>
    <lineage>
        <taxon>Bacteria</taxon>
        <taxon>Bacillati</taxon>
        <taxon>Actinomycetota</taxon>
        <taxon>Actinomycetes</taxon>
        <taxon>Micrococcales</taxon>
        <taxon>Microbacteriaceae</taxon>
        <taxon>Microbacterium</taxon>
    </lineage>
</organism>
<evidence type="ECO:0000313" key="1">
    <source>
        <dbReference type="EMBL" id="WOQ69881.1"/>
    </source>
</evidence>
<dbReference type="EMBL" id="CP137080">
    <property type="protein sequence ID" value="WOQ69881.1"/>
    <property type="molecule type" value="Genomic_DNA"/>
</dbReference>
<proteinExistence type="predicted"/>
<keyword evidence="2" id="KW-1185">Reference proteome</keyword>
<sequence length="378" mass="39834">MQTVFKAADAADFLALVPALAGYRPVDSVALVLFRGTRTAGVIRLDLAAFRDPLSVDSAAATAVGLACKVDSVDGVAVVVYTDDPLRAGPDDLPCRDAVDAIEAKAHACGLQLVDALCVAADAWGSYLDAETPPGGWDLDRIRRREADVPFALPASGATQSDGASLPAVDLAEKERVARAHAALQDAAAALGCGVGHGRGDLAGIDPRALAIVGALDDLPAFFERSLTWAPASLDPFDAATLLWCIERPVFRDVFLTQMCGDVETGDATLADQLAWHAGEDLAEDCADALLGRGPRPEPARLTTALELMRRVAATAPRARRPGPMSAAAWLCWALGRSTQAAWFATEALRIEPEHGMATIVLTLVQNAVLPEWAFERP</sequence>
<dbReference type="RefSeq" id="WP_330170975.1">
    <property type="nucleotide sequence ID" value="NZ_CP137080.1"/>
</dbReference>
<dbReference type="InterPro" id="IPR025447">
    <property type="entry name" value="DUF4192"/>
</dbReference>
<gene>
    <name evidence="1" type="ORF">RYJ27_01165</name>
</gene>
<evidence type="ECO:0000313" key="2">
    <source>
        <dbReference type="Proteomes" id="UP001329313"/>
    </source>
</evidence>
<accession>A0AAU0MI92</accession>
<protein>
    <submittedName>
        <fullName evidence="1">DUF4192 family protein</fullName>
    </submittedName>
</protein>
<reference evidence="1 2" key="1">
    <citation type="submission" date="2023-10" db="EMBL/GenBank/DDBJ databases">
        <title>Y20.</title>
        <authorList>
            <person name="Zhang G."/>
            <person name="Ding Y."/>
        </authorList>
    </citation>
    <scope>NUCLEOTIDE SEQUENCE [LARGE SCALE GENOMIC DNA]</scope>
    <source>
        <strain evidence="1 2">Y20</strain>
    </source>
</reference>
<dbReference type="AlphaFoldDB" id="A0AAU0MI92"/>
<dbReference type="Proteomes" id="UP001329313">
    <property type="component" value="Chromosome"/>
</dbReference>
<dbReference type="KEGG" id="mliy:RYJ27_01165"/>
<dbReference type="Pfam" id="PF13830">
    <property type="entry name" value="DUF4192"/>
    <property type="match status" value="1"/>
</dbReference>